<gene>
    <name evidence="1" type="ORF">TS85_11515</name>
</gene>
<accession>A0A7U4J8M7</accession>
<dbReference type="AlphaFoldDB" id="A0A7U4J8M7"/>
<name>A0A7U4J8M7_9SPHN</name>
<organism evidence="1 2">
    <name type="scientific">Sphingomonas hengshuiensis</name>
    <dbReference type="NCBI Taxonomy" id="1609977"/>
    <lineage>
        <taxon>Bacteria</taxon>
        <taxon>Pseudomonadati</taxon>
        <taxon>Pseudomonadota</taxon>
        <taxon>Alphaproteobacteria</taxon>
        <taxon>Sphingomonadales</taxon>
        <taxon>Sphingomonadaceae</taxon>
        <taxon>Sphingomonas</taxon>
    </lineage>
</organism>
<keyword evidence="2" id="KW-1185">Reference proteome</keyword>
<dbReference type="KEGG" id="sphi:TS85_11515"/>
<reference evidence="1 2" key="1">
    <citation type="journal article" date="2015" name="Int. J. Syst. Evol. Microbiol.">
        <title>Sphingomonas hengshuiensis sp. nov., isolated from lake wetland.</title>
        <authorList>
            <person name="Wei S."/>
            <person name="Wang T."/>
            <person name="Liu H."/>
            <person name="Zhang C."/>
            <person name="Guo J."/>
            <person name="Wang Q."/>
            <person name="Liang K."/>
            <person name="Zhang Z."/>
        </authorList>
    </citation>
    <scope>NUCLEOTIDE SEQUENCE [LARGE SCALE GENOMIC DNA]</scope>
    <source>
        <strain evidence="1 2">WHSC-8</strain>
    </source>
</reference>
<protein>
    <submittedName>
        <fullName evidence="1">Uncharacterized protein</fullName>
    </submittedName>
</protein>
<evidence type="ECO:0000313" key="2">
    <source>
        <dbReference type="Proteomes" id="UP000032300"/>
    </source>
</evidence>
<sequence length="157" mass="17730">MAAVQSMTALLGRRLDIAEQDALLKFYAKVERRGGSLTPRETEVRRLLRRLQYNREYVGRYVTADECVEGLLALDAVERERPLTHAEAERRGALVAREQRWADKRPARIARLRAELALLEGLTIAERGAEAVPQDPEEIEMVETAAGHWSAPRQEAA</sequence>
<dbReference type="Proteomes" id="UP000032300">
    <property type="component" value="Chromosome"/>
</dbReference>
<reference evidence="1 2" key="2">
    <citation type="submission" date="2015-02" db="EMBL/GenBank/DDBJ databases">
        <title>The complete genome of Sphingomonas hengshuiensis sp. WHSC-8 isolated from soil of Hengshui Lake.</title>
        <authorList>
            <person name="Wei S."/>
            <person name="Guo J."/>
            <person name="Su C."/>
            <person name="Wu R."/>
            <person name="Zhang Z."/>
            <person name="Liang K."/>
            <person name="Li H."/>
            <person name="Wang T."/>
            <person name="Liu H."/>
            <person name="Zhang C."/>
            <person name="Li Z."/>
            <person name="Wang Q."/>
            <person name="Meng J."/>
        </authorList>
    </citation>
    <scope>NUCLEOTIDE SEQUENCE [LARGE SCALE GENOMIC DNA]</scope>
    <source>
        <strain evidence="1 2">WHSC-8</strain>
    </source>
</reference>
<dbReference type="EMBL" id="CP010836">
    <property type="protein sequence ID" value="AJP72280.1"/>
    <property type="molecule type" value="Genomic_DNA"/>
</dbReference>
<proteinExistence type="predicted"/>
<evidence type="ECO:0000313" key="1">
    <source>
        <dbReference type="EMBL" id="AJP72280.1"/>
    </source>
</evidence>